<comment type="catalytic activity">
    <reaction evidence="7">
        <text>tRNA(Glu) + L-glutamate + ATP = L-glutamyl-tRNA(Glu) + AMP + diphosphate</text>
        <dbReference type="Rhea" id="RHEA:23540"/>
        <dbReference type="Rhea" id="RHEA-COMP:9663"/>
        <dbReference type="Rhea" id="RHEA-COMP:9680"/>
        <dbReference type="ChEBI" id="CHEBI:29985"/>
        <dbReference type="ChEBI" id="CHEBI:30616"/>
        <dbReference type="ChEBI" id="CHEBI:33019"/>
        <dbReference type="ChEBI" id="CHEBI:78442"/>
        <dbReference type="ChEBI" id="CHEBI:78520"/>
        <dbReference type="ChEBI" id="CHEBI:456215"/>
        <dbReference type="EC" id="6.1.1.17"/>
    </reaction>
</comment>
<keyword evidence="11" id="KW-1185">Reference proteome</keyword>
<dbReference type="InterPro" id="IPR020058">
    <property type="entry name" value="Glu/Gln-tRNA-synth_Ib_cat-dom"/>
</dbReference>
<feature type="binding site" evidence="7">
    <location>
        <position position="252"/>
    </location>
    <ligand>
        <name>ATP</name>
        <dbReference type="ChEBI" id="CHEBI:30616"/>
    </ligand>
</feature>
<dbReference type="InterPro" id="IPR049940">
    <property type="entry name" value="GluQ/Sye"/>
</dbReference>
<keyword evidence="2 7" id="KW-0436">Ligase</keyword>
<dbReference type="Pfam" id="PF19269">
    <property type="entry name" value="Anticodon_2"/>
    <property type="match status" value="1"/>
</dbReference>
<dbReference type="Gene3D" id="3.40.50.620">
    <property type="entry name" value="HUPs"/>
    <property type="match status" value="1"/>
</dbReference>
<evidence type="ECO:0000256" key="2">
    <source>
        <dbReference type="ARBA" id="ARBA00022598"/>
    </source>
</evidence>
<keyword evidence="6 7" id="KW-0030">Aminoacyl-tRNA synthetase</keyword>
<comment type="function">
    <text evidence="7">Catalyzes the attachment of glutamate to tRNA(Glu) in a two-step reaction: glutamate is first activated by ATP to form Glu-AMP and then transferred to the acceptor end of tRNA(Glu).</text>
</comment>
<keyword evidence="7" id="KW-0963">Cytoplasm</keyword>
<dbReference type="GO" id="GO:0004818">
    <property type="term" value="F:glutamate-tRNA ligase activity"/>
    <property type="evidence" value="ECO:0007669"/>
    <property type="project" value="UniProtKB-UniRule"/>
</dbReference>
<evidence type="ECO:0000259" key="9">
    <source>
        <dbReference type="Pfam" id="PF19269"/>
    </source>
</evidence>
<reference evidence="10 11" key="1">
    <citation type="journal article" date="2011" name="Stand. Genomic Sci.">
        <title>Genome sequence of the moderately thermophilic halophile Flexistipes sinusarabici strain (MAS10).</title>
        <authorList>
            <person name="Lapidus A."/>
            <person name="Chertkov O."/>
            <person name="Nolan M."/>
            <person name="Lucas S."/>
            <person name="Hammon N."/>
            <person name="Deshpande S."/>
            <person name="Cheng J.F."/>
            <person name="Tapia R."/>
            <person name="Han C."/>
            <person name="Goodwin L."/>
            <person name="Pitluck S."/>
            <person name="Liolios K."/>
            <person name="Pagani I."/>
            <person name="Ivanova N."/>
            <person name="Huntemann M."/>
            <person name="Mavromatis K."/>
            <person name="Mikhailova N."/>
            <person name="Pati A."/>
            <person name="Chen A."/>
            <person name="Palaniappan K."/>
            <person name="Land M."/>
            <person name="Hauser L."/>
            <person name="Brambilla E.M."/>
            <person name="Rohde M."/>
            <person name="Abt B."/>
            <person name="Spring S."/>
            <person name="Goker M."/>
            <person name="Bristow J."/>
            <person name="Eisen J.A."/>
            <person name="Markowitz V."/>
            <person name="Hugenholtz P."/>
            <person name="Kyrpides N.C."/>
            <person name="Klenk H.P."/>
            <person name="Woyke T."/>
        </authorList>
    </citation>
    <scope>NUCLEOTIDE SEQUENCE [LARGE SCALE GENOMIC DNA]</scope>
    <source>
        <strain evidence="11">DSM 4947 / MAS 10</strain>
    </source>
</reference>
<dbReference type="PANTHER" id="PTHR43311:SF2">
    <property type="entry name" value="GLUTAMATE--TRNA LIGASE, MITOCHONDRIAL-RELATED"/>
    <property type="match status" value="1"/>
</dbReference>
<dbReference type="Gene3D" id="1.10.10.350">
    <property type="match status" value="1"/>
</dbReference>
<dbReference type="NCBIfam" id="TIGR00464">
    <property type="entry name" value="gltX_bact"/>
    <property type="match status" value="1"/>
</dbReference>
<dbReference type="STRING" id="717231.Flexsi_2015"/>
<keyword evidence="3 7" id="KW-0547">Nucleotide-binding</keyword>
<evidence type="ECO:0000256" key="5">
    <source>
        <dbReference type="ARBA" id="ARBA00022917"/>
    </source>
</evidence>
<dbReference type="InterPro" id="IPR000924">
    <property type="entry name" value="Glu/Gln-tRNA-synth"/>
</dbReference>
<evidence type="ECO:0000313" key="10">
    <source>
        <dbReference type="EMBL" id="AEI15644.1"/>
    </source>
</evidence>
<comment type="caution">
    <text evidence="7">Lacks conserved residue(s) required for the propagation of feature annotation.</text>
</comment>
<dbReference type="HOGENOM" id="CLU_015768_6_3_0"/>
<dbReference type="SUPFAM" id="SSF52374">
    <property type="entry name" value="Nucleotidylyl transferase"/>
    <property type="match status" value="1"/>
</dbReference>
<dbReference type="FunFam" id="3.40.50.620:FF:000045">
    <property type="entry name" value="Glutamate--tRNA ligase, mitochondrial"/>
    <property type="match status" value="1"/>
</dbReference>
<dbReference type="EMBL" id="CP002858">
    <property type="protein sequence ID" value="AEI15644.1"/>
    <property type="molecule type" value="Genomic_DNA"/>
</dbReference>
<dbReference type="PRINTS" id="PR00987">
    <property type="entry name" value="TRNASYNTHGLU"/>
</dbReference>
<proteinExistence type="inferred from homology"/>
<evidence type="ECO:0000256" key="3">
    <source>
        <dbReference type="ARBA" id="ARBA00022741"/>
    </source>
</evidence>
<evidence type="ECO:0000259" key="8">
    <source>
        <dbReference type="Pfam" id="PF00749"/>
    </source>
</evidence>
<organism evidence="10 11">
    <name type="scientific">Flexistipes sinusarabici (strain ATCC 49648 / DSM 4947 / MAS 10)</name>
    <dbReference type="NCBI Taxonomy" id="717231"/>
    <lineage>
        <taxon>Bacteria</taxon>
        <taxon>Pseudomonadati</taxon>
        <taxon>Deferribacterota</taxon>
        <taxon>Deferribacteres</taxon>
        <taxon>Deferribacterales</taxon>
        <taxon>Flexistipitaceae</taxon>
        <taxon>Flexistipes</taxon>
    </lineage>
</organism>
<dbReference type="Pfam" id="PF00749">
    <property type="entry name" value="tRNA-synt_1c"/>
    <property type="match status" value="1"/>
</dbReference>
<dbReference type="GO" id="GO:0005829">
    <property type="term" value="C:cytosol"/>
    <property type="evidence" value="ECO:0007669"/>
    <property type="project" value="TreeGrafter"/>
</dbReference>
<feature type="domain" description="Glutamyl/glutaminyl-tRNA synthetase class Ib catalytic" evidence="8">
    <location>
        <begin position="4"/>
        <end position="318"/>
    </location>
</feature>
<dbReference type="HAMAP" id="MF_00022">
    <property type="entry name" value="Glu_tRNA_synth_type1"/>
    <property type="match status" value="1"/>
</dbReference>
<dbReference type="Proteomes" id="UP000006621">
    <property type="component" value="Chromosome"/>
</dbReference>
<dbReference type="EC" id="6.1.1.17" evidence="7"/>
<dbReference type="GO" id="GO:0008270">
    <property type="term" value="F:zinc ion binding"/>
    <property type="evidence" value="ECO:0007669"/>
    <property type="project" value="InterPro"/>
</dbReference>
<dbReference type="InterPro" id="IPR001412">
    <property type="entry name" value="aa-tRNA-synth_I_CS"/>
</dbReference>
<dbReference type="InterPro" id="IPR045462">
    <property type="entry name" value="aa-tRNA-synth_I_cd-bd"/>
</dbReference>
<sequence>MSTRVRFAPSPTGHLHVGNARTALFNYLYAASKKGKFILRIEDTDLQRSSMENEEMIYEDMKWLGFYWDEGPRKGGEYGPYRQTERFDLYKKYADKLLENGYAYKCFCSKEELEKEKEKALAEGRPPRYSGKCRNLSEGEIEKLENRGIKPSIRFRVNKENVLVSDEIRGDIDFKTDSFGDFIIVRPDGTPVYNFVVVIDDALMNISHVIRGDDHLSNTPKQVLMFEAMGFDIPKFAHIPMILGPDHSKLSKRHGVTSINAFRDQGYLPEALFNYLALLSWSDENEREILSREELAEVFSLERVSKSAAVFDFEKLKWMNGIYIRNLDEDDFFERVKPFIVKSGTTDIHYIDENSERVKQMALSVRDNLDLLSDIGDYLKIYFEYPETFDEEASEILSWETTPVVINMLKEEVEKAEEIDGVKYKEIVKKIQKEKKIKGKPLFMAIRVGLSGKTKGPEVDKLATLLDKDEVLKRLAKVSAHFSE</sequence>
<name>F8E508_FLESM</name>
<feature type="short sequence motif" description="'HIGH' region" evidence="7">
    <location>
        <begin position="9"/>
        <end position="19"/>
    </location>
</feature>
<dbReference type="KEGG" id="fsi:Flexsi_2015"/>
<evidence type="ECO:0000256" key="1">
    <source>
        <dbReference type="ARBA" id="ARBA00007894"/>
    </source>
</evidence>
<dbReference type="InterPro" id="IPR008925">
    <property type="entry name" value="aa_tRNA-synth_I_cd-bd_sf"/>
</dbReference>
<dbReference type="PROSITE" id="PS00178">
    <property type="entry name" value="AA_TRNA_LIGASE_I"/>
    <property type="match status" value="1"/>
</dbReference>
<dbReference type="AlphaFoldDB" id="F8E508"/>
<feature type="domain" description="Aminoacyl-tRNA synthetase class I anticodon-binding" evidence="9">
    <location>
        <begin position="332"/>
        <end position="477"/>
    </location>
</feature>
<keyword evidence="5 7" id="KW-0648">Protein biosynthesis</keyword>
<dbReference type="OrthoDB" id="9807503at2"/>
<dbReference type="GO" id="GO:0005524">
    <property type="term" value="F:ATP binding"/>
    <property type="evidence" value="ECO:0007669"/>
    <property type="project" value="UniProtKB-UniRule"/>
</dbReference>
<dbReference type="RefSeq" id="WP_013887096.1">
    <property type="nucleotide sequence ID" value="NC_015672.1"/>
</dbReference>
<accession>F8E508</accession>
<gene>
    <name evidence="7" type="primary">gltX</name>
    <name evidence="10" type="ordered locus">Flexsi_2015</name>
</gene>
<dbReference type="InterPro" id="IPR033910">
    <property type="entry name" value="GluRS_core"/>
</dbReference>
<dbReference type="SUPFAM" id="SSF48163">
    <property type="entry name" value="An anticodon-binding domain of class I aminoacyl-tRNA synthetases"/>
    <property type="match status" value="1"/>
</dbReference>
<dbReference type="CDD" id="cd00808">
    <property type="entry name" value="GluRS_core"/>
    <property type="match status" value="1"/>
</dbReference>
<comment type="subcellular location">
    <subcellularLocation>
        <location evidence="7">Cytoplasm</location>
    </subcellularLocation>
</comment>
<dbReference type="GO" id="GO:0006424">
    <property type="term" value="P:glutamyl-tRNA aminoacylation"/>
    <property type="evidence" value="ECO:0007669"/>
    <property type="project" value="UniProtKB-UniRule"/>
</dbReference>
<evidence type="ECO:0000256" key="4">
    <source>
        <dbReference type="ARBA" id="ARBA00022840"/>
    </source>
</evidence>
<evidence type="ECO:0000256" key="6">
    <source>
        <dbReference type="ARBA" id="ARBA00023146"/>
    </source>
</evidence>
<reference evidence="11" key="2">
    <citation type="submission" date="2011-06" db="EMBL/GenBank/DDBJ databases">
        <title>The complete genome of Flexistipes sinusarabici DSM 4947.</title>
        <authorList>
            <person name="Lucas S."/>
            <person name="Han J."/>
            <person name="Lapidus A."/>
            <person name="Bruce D."/>
            <person name="Goodwin L."/>
            <person name="Pitluck S."/>
            <person name="Peters L."/>
            <person name="Kyrpides N."/>
            <person name="Mavromatis K."/>
            <person name="Ivanova N."/>
            <person name="Mikhailova N."/>
            <person name="Chertkov O."/>
            <person name="Detter J.C."/>
            <person name="Tapia R."/>
            <person name="Han C."/>
            <person name="Land M."/>
            <person name="Hauser L."/>
            <person name="Markowitz V."/>
            <person name="Cheng J.-F."/>
            <person name="Hugenholtz P."/>
            <person name="Woyke T."/>
            <person name="Wu D."/>
            <person name="Spring S."/>
            <person name="Schroeder M."/>
            <person name="Brambilla E."/>
            <person name="Klenk H.-P."/>
            <person name="Eisen J.A."/>
        </authorList>
    </citation>
    <scope>NUCLEOTIDE SEQUENCE [LARGE SCALE GENOMIC DNA]</scope>
    <source>
        <strain evidence="11">DSM 4947 / MAS 10</strain>
    </source>
</reference>
<feature type="short sequence motif" description="'KMSKS' region" evidence="7">
    <location>
        <begin position="249"/>
        <end position="253"/>
    </location>
</feature>
<comment type="similarity">
    <text evidence="1 7">Belongs to the class-I aminoacyl-tRNA synthetase family. Glutamate--tRNA ligase type 1 subfamily.</text>
</comment>
<comment type="subunit">
    <text evidence="7">Monomer.</text>
</comment>
<dbReference type="eggNOG" id="COG0008">
    <property type="taxonomic scope" value="Bacteria"/>
</dbReference>
<protein>
    <recommendedName>
        <fullName evidence="7">Glutamate--tRNA ligase</fullName>
        <ecNumber evidence="7">6.1.1.17</ecNumber>
    </recommendedName>
    <alternativeName>
        <fullName evidence="7">Glutamyl-tRNA synthetase</fullName>
        <shortName evidence="7">GluRS</shortName>
    </alternativeName>
</protein>
<evidence type="ECO:0000313" key="11">
    <source>
        <dbReference type="Proteomes" id="UP000006621"/>
    </source>
</evidence>
<dbReference type="InterPro" id="IPR014729">
    <property type="entry name" value="Rossmann-like_a/b/a_fold"/>
</dbReference>
<dbReference type="InterPro" id="IPR004527">
    <property type="entry name" value="Glu-tRNA-ligase_bac/mito"/>
</dbReference>
<dbReference type="InterPro" id="IPR020751">
    <property type="entry name" value="aa-tRNA-synth_I_codon-bd_sub2"/>
</dbReference>
<dbReference type="PANTHER" id="PTHR43311">
    <property type="entry name" value="GLUTAMATE--TRNA LIGASE"/>
    <property type="match status" value="1"/>
</dbReference>
<evidence type="ECO:0000256" key="7">
    <source>
        <dbReference type="HAMAP-Rule" id="MF_00022"/>
    </source>
</evidence>
<keyword evidence="4 7" id="KW-0067">ATP-binding</keyword>
<dbReference type="GO" id="GO:0000049">
    <property type="term" value="F:tRNA binding"/>
    <property type="evidence" value="ECO:0007669"/>
    <property type="project" value="InterPro"/>
</dbReference>